<reference evidence="2" key="2">
    <citation type="submission" date="2025-08" db="UniProtKB">
        <authorList>
            <consortium name="Ensembl"/>
        </authorList>
    </citation>
    <scope>IDENTIFICATION</scope>
</reference>
<evidence type="ECO:0000313" key="2">
    <source>
        <dbReference type="Ensembl" id="ENSUAMP00000006241.1"/>
    </source>
</evidence>
<sequence length="60" mass="6652">MLSYTIVYFPVRGRCKAMCVLLADQGRSWKEEGLGAKETWLQGSLKASCLYGHSVLAKSL</sequence>
<protein>
    <recommendedName>
        <fullName evidence="1">GST N-terminal domain-containing protein</fullName>
    </recommendedName>
</protein>
<dbReference type="InterPro" id="IPR004045">
    <property type="entry name" value="Glutathione_S-Trfase_N"/>
</dbReference>
<evidence type="ECO:0000259" key="1">
    <source>
        <dbReference type="PROSITE" id="PS50404"/>
    </source>
</evidence>
<reference evidence="3" key="1">
    <citation type="submission" date="2016-06" db="EMBL/GenBank/DDBJ databases">
        <title>De novo assembly and RNA-Seq shows season-dependent expression and editing in black bear kidneys.</title>
        <authorList>
            <person name="Korstanje R."/>
            <person name="Srivastava A."/>
            <person name="Sarsani V.K."/>
            <person name="Sheehan S.M."/>
            <person name="Seger R.L."/>
            <person name="Barter M.E."/>
            <person name="Lindqvist C."/>
            <person name="Brody L.C."/>
            <person name="Mullikin J.C."/>
        </authorList>
    </citation>
    <scope>NUCLEOTIDE SEQUENCE [LARGE SCALE GENOMIC DNA]</scope>
</reference>
<proteinExistence type="predicted"/>
<accession>A0A452QLP9</accession>
<feature type="domain" description="GST N-terminal" evidence="1">
    <location>
        <begin position="2"/>
        <end position="60"/>
    </location>
</feature>
<dbReference type="Ensembl" id="ENSUAMT00000007059.1">
    <property type="protein sequence ID" value="ENSUAMP00000006241.1"/>
    <property type="gene ID" value="ENSUAMG00000005495.1"/>
</dbReference>
<keyword evidence="3" id="KW-1185">Reference proteome</keyword>
<dbReference type="Gene3D" id="3.40.30.10">
    <property type="entry name" value="Glutaredoxin"/>
    <property type="match status" value="1"/>
</dbReference>
<name>A0A452QLP9_URSAM</name>
<organism evidence="2 3">
    <name type="scientific">Ursus americanus</name>
    <name type="common">American black bear</name>
    <name type="synonym">Euarctos americanus</name>
    <dbReference type="NCBI Taxonomy" id="9643"/>
    <lineage>
        <taxon>Eukaryota</taxon>
        <taxon>Metazoa</taxon>
        <taxon>Chordata</taxon>
        <taxon>Craniata</taxon>
        <taxon>Vertebrata</taxon>
        <taxon>Euteleostomi</taxon>
        <taxon>Mammalia</taxon>
        <taxon>Eutheria</taxon>
        <taxon>Laurasiatheria</taxon>
        <taxon>Carnivora</taxon>
        <taxon>Caniformia</taxon>
        <taxon>Ursidae</taxon>
        <taxon>Ursus</taxon>
    </lineage>
</organism>
<dbReference type="GeneTree" id="ENSGT00940000164125"/>
<reference evidence="2" key="3">
    <citation type="submission" date="2025-09" db="UniProtKB">
        <authorList>
            <consortium name="Ensembl"/>
        </authorList>
    </citation>
    <scope>IDENTIFICATION</scope>
</reference>
<dbReference type="STRING" id="9643.ENSUAMP00000006241"/>
<dbReference type="AlphaFoldDB" id="A0A452QLP9"/>
<dbReference type="Proteomes" id="UP000291022">
    <property type="component" value="Unassembled WGS sequence"/>
</dbReference>
<evidence type="ECO:0000313" key="3">
    <source>
        <dbReference type="Proteomes" id="UP000291022"/>
    </source>
</evidence>
<dbReference type="PROSITE" id="PS50404">
    <property type="entry name" value="GST_NTER"/>
    <property type="match status" value="1"/>
</dbReference>